<feature type="region of interest" description="Disordered" evidence="1">
    <location>
        <begin position="22"/>
        <end position="43"/>
    </location>
</feature>
<evidence type="ECO:0000256" key="1">
    <source>
        <dbReference type="SAM" id="MobiDB-lite"/>
    </source>
</evidence>
<feature type="non-terminal residue" evidence="2">
    <location>
        <position position="1"/>
    </location>
</feature>
<dbReference type="EMBL" id="AMCI01005956">
    <property type="protein sequence ID" value="EJW95170.1"/>
    <property type="molecule type" value="Genomic_DNA"/>
</dbReference>
<name>J9C5Q6_9ZZZZ</name>
<reference evidence="2" key="1">
    <citation type="journal article" date="2012" name="PLoS ONE">
        <title>Gene sets for utilization of primary and secondary nutrition supplies in the distal gut of endangered iberian lynx.</title>
        <authorList>
            <person name="Alcaide M."/>
            <person name="Messina E."/>
            <person name="Richter M."/>
            <person name="Bargiela R."/>
            <person name="Peplies J."/>
            <person name="Huws S.A."/>
            <person name="Newbold C.J."/>
            <person name="Golyshin P.N."/>
            <person name="Simon M.A."/>
            <person name="Lopez G."/>
            <person name="Yakimov M.M."/>
            <person name="Ferrer M."/>
        </authorList>
    </citation>
    <scope>NUCLEOTIDE SEQUENCE</scope>
</reference>
<organism evidence="2">
    <name type="scientific">gut metagenome</name>
    <dbReference type="NCBI Taxonomy" id="749906"/>
    <lineage>
        <taxon>unclassified sequences</taxon>
        <taxon>metagenomes</taxon>
        <taxon>organismal metagenomes</taxon>
    </lineage>
</organism>
<proteinExistence type="predicted"/>
<comment type="caution">
    <text evidence="2">The sequence shown here is derived from an EMBL/GenBank/DDBJ whole genome shotgun (WGS) entry which is preliminary data.</text>
</comment>
<dbReference type="AlphaFoldDB" id="J9C5Q6"/>
<accession>J9C5Q6</accession>
<gene>
    <name evidence="2" type="ORF">EVA_16723</name>
</gene>
<protein>
    <submittedName>
        <fullName evidence="2">Uncharacterized protein</fullName>
    </submittedName>
</protein>
<evidence type="ECO:0000313" key="2">
    <source>
        <dbReference type="EMBL" id="EJW95170.1"/>
    </source>
</evidence>
<sequence length="43" mass="4722">AYMADVFMNAGEHQNIVTRVHSLPTSQIEEKKSSELSKSPGCT</sequence>